<feature type="transmembrane region" description="Helical" evidence="1">
    <location>
        <begin position="49"/>
        <end position="66"/>
    </location>
</feature>
<dbReference type="RefSeq" id="WP_197627360.1">
    <property type="nucleotide sequence ID" value="NZ_CP063073.1"/>
</dbReference>
<gene>
    <name evidence="2" type="ORF">IMF22_04355</name>
</gene>
<dbReference type="EMBL" id="CP063073">
    <property type="protein sequence ID" value="QOQ76315.1"/>
    <property type="molecule type" value="Genomic_DNA"/>
</dbReference>
<keyword evidence="1" id="KW-0472">Membrane</keyword>
<keyword evidence="1" id="KW-1133">Transmembrane helix</keyword>
<evidence type="ECO:0000313" key="3">
    <source>
        <dbReference type="Proteomes" id="UP000594923"/>
    </source>
</evidence>
<reference evidence="2 3" key="1">
    <citation type="submission" date="2020-10" db="EMBL/GenBank/DDBJ databases">
        <title>High quality whole genome sequence of Pseudomonas poae PMA22.</title>
        <authorList>
            <person name="Hernandez J.G."/>
            <person name="Rodriguez P."/>
            <person name="Cuevas C."/>
            <person name="de la Calle F."/>
            <person name="Galan B."/>
            <person name="Garcia J.L."/>
        </authorList>
    </citation>
    <scope>NUCLEOTIDE SEQUENCE [LARGE SCALE GENOMIC DNA]</scope>
    <source>
        <strain evidence="2 3">PMA22</strain>
    </source>
</reference>
<evidence type="ECO:0000256" key="1">
    <source>
        <dbReference type="SAM" id="Phobius"/>
    </source>
</evidence>
<proteinExistence type="predicted"/>
<accession>A0A7M1KJC3</accession>
<organism evidence="2 3">
    <name type="scientific">Pseudomonas poae</name>
    <dbReference type="NCBI Taxonomy" id="200451"/>
    <lineage>
        <taxon>Bacteria</taxon>
        <taxon>Pseudomonadati</taxon>
        <taxon>Pseudomonadota</taxon>
        <taxon>Gammaproteobacteria</taxon>
        <taxon>Pseudomonadales</taxon>
        <taxon>Pseudomonadaceae</taxon>
        <taxon>Pseudomonas</taxon>
    </lineage>
</organism>
<evidence type="ECO:0000313" key="2">
    <source>
        <dbReference type="EMBL" id="QOQ76315.1"/>
    </source>
</evidence>
<dbReference type="AlphaFoldDB" id="A0A7M1KJC3"/>
<sequence length="250" mass="28416">MDDEGDFKKARGFLLTYSALVLALWYFGADLTQFKLMGNEVRLQHRTDSAWLVLAVLNIYFLARCYQRMPSLGLYLDGPMNDLYDRSLVWVALKFKLRRKALRAQAAERFAKNHDPSRTMQITSYDAITTVQHDVDEAQRRHGDEAPDLHQLSRSSRAEIKISLLYAIYEKNGQPLDYPGGEHLNHSPHALITWAVKAFAIGRGAFITPWFTDHVAPLALGVISTSLALIKWCEMKFSTDTFSASVLLCF</sequence>
<keyword evidence="1" id="KW-0812">Transmembrane</keyword>
<protein>
    <submittedName>
        <fullName evidence="2">Uncharacterized protein</fullName>
    </submittedName>
</protein>
<feature type="transmembrane region" description="Helical" evidence="1">
    <location>
        <begin position="12"/>
        <end position="29"/>
    </location>
</feature>
<name>A0A7M1KJC3_9PSED</name>
<dbReference type="Proteomes" id="UP000594923">
    <property type="component" value="Chromosome"/>
</dbReference>